<gene>
    <name evidence="1" type="ORF">HOLleu_06402</name>
</gene>
<organism evidence="1 2">
    <name type="scientific">Holothuria leucospilota</name>
    <name type="common">Black long sea cucumber</name>
    <name type="synonym">Mertensiothuria leucospilota</name>
    <dbReference type="NCBI Taxonomy" id="206669"/>
    <lineage>
        <taxon>Eukaryota</taxon>
        <taxon>Metazoa</taxon>
        <taxon>Echinodermata</taxon>
        <taxon>Eleutherozoa</taxon>
        <taxon>Echinozoa</taxon>
        <taxon>Holothuroidea</taxon>
        <taxon>Aspidochirotacea</taxon>
        <taxon>Aspidochirotida</taxon>
        <taxon>Holothuriidae</taxon>
        <taxon>Holothuria</taxon>
    </lineage>
</organism>
<dbReference type="Proteomes" id="UP001152320">
    <property type="component" value="Chromosome 2"/>
</dbReference>
<dbReference type="AlphaFoldDB" id="A0A9Q1HJL8"/>
<reference evidence="1" key="1">
    <citation type="submission" date="2021-10" db="EMBL/GenBank/DDBJ databases">
        <title>Tropical sea cucumber genome reveals ecological adaptation and Cuvierian tubules defense mechanism.</title>
        <authorList>
            <person name="Chen T."/>
        </authorList>
    </citation>
    <scope>NUCLEOTIDE SEQUENCE</scope>
    <source>
        <strain evidence="1">Nanhai2018</strain>
        <tissue evidence="1">Muscle</tissue>
    </source>
</reference>
<accession>A0A9Q1HJL8</accession>
<keyword evidence="2" id="KW-1185">Reference proteome</keyword>
<comment type="caution">
    <text evidence="1">The sequence shown here is derived from an EMBL/GenBank/DDBJ whole genome shotgun (WGS) entry which is preliminary data.</text>
</comment>
<name>A0A9Q1HJL8_HOLLE</name>
<evidence type="ECO:0000313" key="2">
    <source>
        <dbReference type="Proteomes" id="UP001152320"/>
    </source>
</evidence>
<proteinExistence type="predicted"/>
<protein>
    <submittedName>
        <fullName evidence="1">Uncharacterized protein</fullName>
    </submittedName>
</protein>
<sequence>MTEPRITIRNVESRHLLYVASSRNATTSSKDKEGKENALFKVQCCEKMANTVTKTVLIRTFHYPNRLLDVRDLRFEGRVLDMHKRYDKDRWWKMTWLEVAEGGMLKVLFQSYTNNSYLAEKEGGAGVEVIQLDNNDAVNDVPDRAKWELTIGGLKFKPDRPGGVYLGLSNIINELNDRTAVTRVAESMAITFTATPFTTLTEAVDTTDAIAAGETVDGISATTARALSRIVHKASKAFFVSW</sequence>
<evidence type="ECO:0000313" key="1">
    <source>
        <dbReference type="EMBL" id="KAJ8047413.1"/>
    </source>
</evidence>
<dbReference type="OrthoDB" id="10530377at2759"/>
<dbReference type="EMBL" id="JAIZAY010000002">
    <property type="protein sequence ID" value="KAJ8047413.1"/>
    <property type="molecule type" value="Genomic_DNA"/>
</dbReference>